<organism evidence="6 7">
    <name type="scientific">Pantoea stewartii</name>
    <dbReference type="NCBI Taxonomy" id="66269"/>
    <lineage>
        <taxon>Bacteria</taxon>
        <taxon>Pseudomonadati</taxon>
        <taxon>Pseudomonadota</taxon>
        <taxon>Gammaproteobacteria</taxon>
        <taxon>Enterobacterales</taxon>
        <taxon>Erwiniaceae</taxon>
        <taxon>Pantoea</taxon>
    </lineage>
</organism>
<dbReference type="PANTHER" id="PTHR30469">
    <property type="entry name" value="MULTIDRUG RESISTANCE PROTEIN MDTA"/>
    <property type="match status" value="1"/>
</dbReference>
<evidence type="ECO:0000313" key="7">
    <source>
        <dbReference type="Proteomes" id="UP000072520"/>
    </source>
</evidence>
<feature type="domain" description="CusB-like beta-barrel" evidence="3">
    <location>
        <begin position="227"/>
        <end position="283"/>
    </location>
</feature>
<protein>
    <submittedName>
        <fullName evidence="6">Acriflavin resistance protein AcrA</fullName>
    </submittedName>
</protein>
<dbReference type="NCBIfam" id="TIGR01730">
    <property type="entry name" value="RND_mfp"/>
    <property type="match status" value="1"/>
</dbReference>
<dbReference type="InterPro" id="IPR058647">
    <property type="entry name" value="BSH_CzcB-like"/>
</dbReference>
<sequence length="377" mass="40116">MTDFIPAFARQALRHLSFPGYVLPSLFVVAGMLILSGCREEAPPAREAPRPVRTVLVPPFSSGGLMTQTGEIRAHEEISLAFRLDGRVITRTTDIGQHVNAGQVLATLDSNAAQNQLSSATADLASARASEHVAALTLRRMQQLMPGGAISRSQLDSAKGDWQAAVSRRQSSEAALKNAQDNLNWTQLTAPRAGVITAVNVQPGQVVSAAQSVMTLAADGDRDAVFDLAEPSLAEYASSTPFSITLLSNPAIKTQGHFRDISPQADPQTRTWRLRVMLPQPPVAMALGSTVVGAFPGKAEQVVTLPASALTRAGDRPAVFVVNTQSHQLSLRPVTLARFDAQHIYLSAGVIPGERVVTAGVKTLLPGERVQSGEDEK</sequence>
<evidence type="ECO:0000259" key="3">
    <source>
        <dbReference type="Pfam" id="PF25954"/>
    </source>
</evidence>
<dbReference type="InterPro" id="IPR058627">
    <property type="entry name" value="MdtA-like_C"/>
</dbReference>
<dbReference type="Proteomes" id="UP000072520">
    <property type="component" value="Unassembled WGS sequence"/>
</dbReference>
<dbReference type="GO" id="GO:1990281">
    <property type="term" value="C:efflux pump complex"/>
    <property type="evidence" value="ECO:0007669"/>
    <property type="project" value="TreeGrafter"/>
</dbReference>
<evidence type="ECO:0000259" key="4">
    <source>
        <dbReference type="Pfam" id="PF25967"/>
    </source>
</evidence>
<evidence type="ECO:0000259" key="5">
    <source>
        <dbReference type="Pfam" id="PF25973"/>
    </source>
</evidence>
<gene>
    <name evidence="6" type="ORF">RSA13_12855</name>
</gene>
<dbReference type="GO" id="GO:0015562">
    <property type="term" value="F:efflux transmembrane transporter activity"/>
    <property type="evidence" value="ECO:0007669"/>
    <property type="project" value="TreeGrafter"/>
</dbReference>
<name>A0AB34VFE2_9GAMM</name>
<dbReference type="EMBL" id="LDSI01000018">
    <property type="protein sequence ID" value="KTS96521.1"/>
    <property type="molecule type" value="Genomic_DNA"/>
</dbReference>
<dbReference type="Pfam" id="PF25954">
    <property type="entry name" value="Beta-barrel_RND_2"/>
    <property type="match status" value="1"/>
</dbReference>
<dbReference type="Pfam" id="PF25967">
    <property type="entry name" value="RND-MFP_C"/>
    <property type="match status" value="1"/>
</dbReference>
<comment type="caution">
    <text evidence="6">The sequence shown here is derived from an EMBL/GenBank/DDBJ whole genome shotgun (WGS) entry which is preliminary data.</text>
</comment>
<comment type="similarity">
    <text evidence="1">Belongs to the membrane fusion protein (MFP) (TC 8.A.1) family.</text>
</comment>
<dbReference type="Pfam" id="PF25973">
    <property type="entry name" value="BSH_CzcB"/>
    <property type="match status" value="1"/>
</dbReference>
<dbReference type="Gene3D" id="1.10.287.470">
    <property type="entry name" value="Helix hairpin bin"/>
    <property type="match status" value="1"/>
</dbReference>
<dbReference type="PANTHER" id="PTHR30469:SF38">
    <property type="entry name" value="HLYD FAMILY SECRETION PROTEIN"/>
    <property type="match status" value="1"/>
</dbReference>
<dbReference type="Gene3D" id="2.40.420.20">
    <property type="match status" value="1"/>
</dbReference>
<dbReference type="SUPFAM" id="SSF111369">
    <property type="entry name" value="HlyD-like secretion proteins"/>
    <property type="match status" value="1"/>
</dbReference>
<dbReference type="InterPro" id="IPR006143">
    <property type="entry name" value="RND_pump_MFP"/>
</dbReference>
<reference evidence="6 7" key="1">
    <citation type="journal article" date="2016" name="Front. Microbiol.">
        <title>Genomic Resource of Rice Seed Associated Bacteria.</title>
        <authorList>
            <person name="Midha S."/>
            <person name="Bansal K."/>
            <person name="Sharma S."/>
            <person name="Kumar N."/>
            <person name="Patil P.P."/>
            <person name="Chaudhry V."/>
            <person name="Patil P.B."/>
        </authorList>
    </citation>
    <scope>NUCLEOTIDE SEQUENCE [LARGE SCALE GENOMIC DNA]</scope>
    <source>
        <strain evidence="6 7">RSA13</strain>
    </source>
</reference>
<dbReference type="AlphaFoldDB" id="A0AB34VFE2"/>
<dbReference type="InterPro" id="IPR058792">
    <property type="entry name" value="Beta-barrel_RND_2"/>
</dbReference>
<dbReference type="RefSeq" id="WP_058708899.1">
    <property type="nucleotide sequence ID" value="NZ_JACETZ010000005.1"/>
</dbReference>
<keyword evidence="2" id="KW-1133">Transmembrane helix</keyword>
<accession>A0AB34VFE2</accession>
<feature type="domain" description="CzcB-like barrel-sandwich hybrid" evidence="5">
    <location>
        <begin position="81"/>
        <end position="217"/>
    </location>
</feature>
<evidence type="ECO:0000313" key="6">
    <source>
        <dbReference type="EMBL" id="KTS96521.1"/>
    </source>
</evidence>
<evidence type="ECO:0000256" key="2">
    <source>
        <dbReference type="SAM" id="Phobius"/>
    </source>
</evidence>
<dbReference type="Gene3D" id="2.40.30.170">
    <property type="match status" value="1"/>
</dbReference>
<evidence type="ECO:0000256" key="1">
    <source>
        <dbReference type="ARBA" id="ARBA00009477"/>
    </source>
</evidence>
<keyword evidence="2" id="KW-0812">Transmembrane</keyword>
<keyword evidence="2" id="KW-0472">Membrane</keyword>
<proteinExistence type="inferred from homology"/>
<dbReference type="Gene3D" id="2.40.50.100">
    <property type="match status" value="1"/>
</dbReference>
<feature type="transmembrane region" description="Helical" evidence="2">
    <location>
        <begin position="20"/>
        <end position="38"/>
    </location>
</feature>
<feature type="domain" description="Multidrug resistance protein MdtA-like C-terminal permuted SH3" evidence="4">
    <location>
        <begin position="301"/>
        <end position="362"/>
    </location>
</feature>